<dbReference type="EMBL" id="BGPR01010772">
    <property type="protein sequence ID" value="GBN47933.1"/>
    <property type="molecule type" value="Genomic_DNA"/>
</dbReference>
<reference evidence="1 2" key="1">
    <citation type="journal article" date="2019" name="Sci. Rep.">
        <title>Orb-weaving spider Araneus ventricosus genome elucidates the spidroin gene catalogue.</title>
        <authorList>
            <person name="Kono N."/>
            <person name="Nakamura H."/>
            <person name="Ohtoshi R."/>
            <person name="Moran D.A.P."/>
            <person name="Shinohara A."/>
            <person name="Yoshida Y."/>
            <person name="Fujiwara M."/>
            <person name="Mori M."/>
            <person name="Tomita M."/>
            <person name="Arakawa K."/>
        </authorList>
    </citation>
    <scope>NUCLEOTIDE SEQUENCE [LARGE SCALE GENOMIC DNA]</scope>
</reference>
<accession>A0A4Y2PA86</accession>
<evidence type="ECO:0000313" key="1">
    <source>
        <dbReference type="EMBL" id="GBN47933.1"/>
    </source>
</evidence>
<keyword evidence="2" id="KW-1185">Reference proteome</keyword>
<sequence>MASSQKVSVSEITRASRLQISKNTVHRQIIESGYVIHAKMSCRLLLSKLHISKRLQRVCNHTSHGDKWMAILFSDEKAGPSMDLTRIQNIGMIYEKSPEAFSVGKVVMDL</sequence>
<dbReference type="OrthoDB" id="8060176at2759"/>
<proteinExistence type="predicted"/>
<protein>
    <recommendedName>
        <fullName evidence="3">Transposase Tc1-like domain-containing protein</fullName>
    </recommendedName>
</protein>
<dbReference type="AlphaFoldDB" id="A0A4Y2PA86"/>
<gene>
    <name evidence="1" type="ORF">AVEN_211689_1</name>
</gene>
<organism evidence="1 2">
    <name type="scientific">Araneus ventricosus</name>
    <name type="common">Orbweaver spider</name>
    <name type="synonym">Epeira ventricosa</name>
    <dbReference type="NCBI Taxonomy" id="182803"/>
    <lineage>
        <taxon>Eukaryota</taxon>
        <taxon>Metazoa</taxon>
        <taxon>Ecdysozoa</taxon>
        <taxon>Arthropoda</taxon>
        <taxon>Chelicerata</taxon>
        <taxon>Arachnida</taxon>
        <taxon>Araneae</taxon>
        <taxon>Araneomorphae</taxon>
        <taxon>Entelegynae</taxon>
        <taxon>Araneoidea</taxon>
        <taxon>Araneidae</taxon>
        <taxon>Araneus</taxon>
    </lineage>
</organism>
<name>A0A4Y2PA86_ARAVE</name>
<dbReference type="Proteomes" id="UP000499080">
    <property type="component" value="Unassembled WGS sequence"/>
</dbReference>
<evidence type="ECO:0000313" key="2">
    <source>
        <dbReference type="Proteomes" id="UP000499080"/>
    </source>
</evidence>
<comment type="caution">
    <text evidence="1">The sequence shown here is derived from an EMBL/GenBank/DDBJ whole genome shotgun (WGS) entry which is preliminary data.</text>
</comment>
<evidence type="ECO:0008006" key="3">
    <source>
        <dbReference type="Google" id="ProtNLM"/>
    </source>
</evidence>